<evidence type="ECO:0000256" key="1">
    <source>
        <dbReference type="ARBA" id="ARBA00002001"/>
    </source>
</evidence>
<dbReference type="SMART" id="SM00417">
    <property type="entry name" value="H4"/>
    <property type="match status" value="1"/>
</dbReference>
<keyword evidence="8 10" id="KW-0539">Nucleus</keyword>
<keyword evidence="6 10" id="KW-0158">Chromosome</keyword>
<dbReference type="Gene3D" id="1.10.20.10">
    <property type="entry name" value="Histone, subunit A"/>
    <property type="match status" value="1"/>
</dbReference>
<dbReference type="GO" id="GO:0046982">
    <property type="term" value="F:protein heterodimerization activity"/>
    <property type="evidence" value="ECO:0007669"/>
    <property type="project" value="InterPro"/>
</dbReference>
<reference evidence="11 12" key="1">
    <citation type="submission" date="2019-08" db="EMBL/GenBank/DDBJ databases">
        <title>The genome of the soybean aphid Biotype 1, its phylome, world population structure and adaptation to the North American continent.</title>
        <authorList>
            <person name="Giordano R."/>
            <person name="Donthu R.K."/>
            <person name="Hernandez A.G."/>
            <person name="Wright C.L."/>
            <person name="Zimin A.V."/>
        </authorList>
    </citation>
    <scope>NUCLEOTIDE SEQUENCE [LARGE SCALE GENOMIC DNA]</scope>
    <source>
        <tissue evidence="11">Whole aphids</tissue>
    </source>
</reference>
<dbReference type="AlphaFoldDB" id="A0A6G0U7L6"/>
<proteinExistence type="inferred from homology"/>
<dbReference type="GO" id="GO:0003677">
    <property type="term" value="F:DNA binding"/>
    <property type="evidence" value="ECO:0007669"/>
    <property type="project" value="UniProtKB-KW"/>
</dbReference>
<dbReference type="PANTHER" id="PTHR10484">
    <property type="entry name" value="HISTONE H4"/>
    <property type="match status" value="1"/>
</dbReference>
<dbReference type="SUPFAM" id="SSF47113">
    <property type="entry name" value="Histone-fold"/>
    <property type="match status" value="1"/>
</dbReference>
<evidence type="ECO:0000256" key="3">
    <source>
        <dbReference type="ARBA" id="ARBA00004286"/>
    </source>
</evidence>
<evidence type="ECO:0000256" key="9">
    <source>
        <dbReference type="ARBA" id="ARBA00023269"/>
    </source>
</evidence>
<dbReference type="GO" id="GO:0030527">
    <property type="term" value="F:structural constituent of chromatin"/>
    <property type="evidence" value="ECO:0007669"/>
    <property type="project" value="InterPro"/>
</dbReference>
<keyword evidence="12" id="KW-1185">Reference proteome</keyword>
<dbReference type="CDD" id="cd22912">
    <property type="entry name" value="HFD_H4"/>
    <property type="match status" value="1"/>
</dbReference>
<dbReference type="EMBL" id="VYZN01000001">
    <property type="protein sequence ID" value="KAE9544599.1"/>
    <property type="molecule type" value="Genomic_DNA"/>
</dbReference>
<organism evidence="11 12">
    <name type="scientific">Aphis glycines</name>
    <name type="common">Soybean aphid</name>
    <dbReference type="NCBI Taxonomy" id="307491"/>
    <lineage>
        <taxon>Eukaryota</taxon>
        <taxon>Metazoa</taxon>
        <taxon>Ecdysozoa</taxon>
        <taxon>Arthropoda</taxon>
        <taxon>Hexapoda</taxon>
        <taxon>Insecta</taxon>
        <taxon>Pterygota</taxon>
        <taxon>Neoptera</taxon>
        <taxon>Paraneoptera</taxon>
        <taxon>Hemiptera</taxon>
        <taxon>Sternorrhyncha</taxon>
        <taxon>Aphidomorpha</taxon>
        <taxon>Aphidoidea</taxon>
        <taxon>Aphididae</taxon>
        <taxon>Aphidini</taxon>
        <taxon>Aphis</taxon>
        <taxon>Aphis</taxon>
    </lineage>
</organism>
<comment type="function">
    <text evidence="1 10">Core component of nucleosome. Nucleosomes wrap and compact DNA into chromatin, limiting DNA accessibility to the cellular machineries which require DNA as a template. Histones thereby play a central role in transcription regulation, DNA repair, DNA replication and chromosomal stability. DNA accessibility is regulated via a complex set of post-translational modifications of histones, also called histone code, and nucleosome remodeling.</text>
</comment>
<evidence type="ECO:0000256" key="7">
    <source>
        <dbReference type="ARBA" id="ARBA00023125"/>
    </source>
</evidence>
<accession>A0A6G0U7L6</accession>
<keyword evidence="7 10" id="KW-0238">DNA-binding</keyword>
<dbReference type="OrthoDB" id="6605776at2759"/>
<keyword evidence="9 10" id="KW-0544">Nucleosome core</keyword>
<dbReference type="InterPro" id="IPR001951">
    <property type="entry name" value="Histone_H4"/>
</dbReference>
<gene>
    <name evidence="11" type="ORF">AGLY_000141</name>
</gene>
<comment type="similarity">
    <text evidence="4 10">Belongs to the histone H4 family.</text>
</comment>
<sequence>MEKEAQNVIVKCFGITKPAIRRLARRGGVKRISGMIYEETRGVIKYLHRKHAKRKIVTARDVVYALKRRGRYLVRFRSFDSGNCISLEDIDILHYSSADPIKTINSSSSNPNSDIIISEENINHVNELINDHDYLISTRNQFTVSFVVHKLTSTFHCDICLKSLCSVDKDSFLNSLITLKNRGVLKTKTSNYLRRHALVQDVDPHHGLR</sequence>
<evidence type="ECO:0000256" key="6">
    <source>
        <dbReference type="ARBA" id="ARBA00022454"/>
    </source>
</evidence>
<dbReference type="GO" id="GO:0005634">
    <property type="term" value="C:nucleus"/>
    <property type="evidence" value="ECO:0007669"/>
    <property type="project" value="UniProtKB-SubCell"/>
</dbReference>
<evidence type="ECO:0000256" key="2">
    <source>
        <dbReference type="ARBA" id="ARBA00004123"/>
    </source>
</evidence>
<comment type="subunit">
    <text evidence="10">The nucleosome is a histone octamer containing two molecules each of H2A, H2B, H3 and H4 assembled in one H3-H4 heterotetramer and two H2A-H2B heterodimers. The octamer wraps approximately 147 bp of DNA.</text>
</comment>
<evidence type="ECO:0000256" key="10">
    <source>
        <dbReference type="RuleBase" id="RU000528"/>
    </source>
</evidence>
<dbReference type="Proteomes" id="UP000475862">
    <property type="component" value="Unassembled WGS sequence"/>
</dbReference>
<dbReference type="GO" id="GO:0000786">
    <property type="term" value="C:nucleosome"/>
    <property type="evidence" value="ECO:0007669"/>
    <property type="project" value="UniProtKB-KW"/>
</dbReference>
<comment type="caution">
    <text evidence="11">The sequence shown here is derived from an EMBL/GenBank/DDBJ whole genome shotgun (WGS) entry which is preliminary data.</text>
</comment>
<dbReference type="PRINTS" id="PR00623">
    <property type="entry name" value="HISTONEH4"/>
</dbReference>
<evidence type="ECO:0000256" key="5">
    <source>
        <dbReference type="ARBA" id="ARBA00020836"/>
    </source>
</evidence>
<evidence type="ECO:0000313" key="12">
    <source>
        <dbReference type="Proteomes" id="UP000475862"/>
    </source>
</evidence>
<comment type="subcellular location">
    <subcellularLocation>
        <location evidence="3">Chromosome</location>
    </subcellularLocation>
    <subcellularLocation>
        <location evidence="2">Nucleus</location>
    </subcellularLocation>
</comment>
<evidence type="ECO:0000256" key="8">
    <source>
        <dbReference type="ARBA" id="ARBA00023242"/>
    </source>
</evidence>
<protein>
    <recommendedName>
        <fullName evidence="5 10">Histone H4</fullName>
    </recommendedName>
</protein>
<evidence type="ECO:0000313" key="11">
    <source>
        <dbReference type="EMBL" id="KAE9544599.1"/>
    </source>
</evidence>
<name>A0A6G0U7L6_APHGL</name>
<dbReference type="InterPro" id="IPR009072">
    <property type="entry name" value="Histone-fold"/>
</dbReference>
<evidence type="ECO:0000256" key="4">
    <source>
        <dbReference type="ARBA" id="ARBA00006564"/>
    </source>
</evidence>